<dbReference type="SUPFAM" id="SSF75217">
    <property type="entry name" value="alpha/beta knot"/>
    <property type="match status" value="1"/>
</dbReference>
<dbReference type="InterPro" id="IPR029028">
    <property type="entry name" value="Alpha/beta_knot_MTases"/>
</dbReference>
<dbReference type="EC" id="2.1.1.34" evidence="6"/>
<evidence type="ECO:0000259" key="5">
    <source>
        <dbReference type="Pfam" id="PF22435"/>
    </source>
</evidence>
<evidence type="ECO:0000259" key="4">
    <source>
        <dbReference type="Pfam" id="PF00588"/>
    </source>
</evidence>
<dbReference type="CDD" id="cd18095">
    <property type="entry name" value="SpoU-like_rRNA-MTase"/>
    <property type="match status" value="1"/>
</dbReference>
<dbReference type="Pfam" id="PF00588">
    <property type="entry name" value="SpoU_methylase"/>
    <property type="match status" value="1"/>
</dbReference>
<dbReference type="Gene3D" id="3.40.1280.10">
    <property type="match status" value="1"/>
</dbReference>
<sequence>MKITSLQNDFVKHCTKLSKKKYRDEHNEVLIEGEHLIQEANTAGIVKKTIGLTESDDVQITEHIAQKLSNTISGSHQFAIISKPQRELKEADRYLICDGVQDPGNLGTIIRTAHSFGFDAVIVSETCVDEFNDKVIRSTQGSIFHIPVIRMPLDVAIAQIKAWNIPVYASYLGENTHNLQDIKTCPIAVVMGSEGSGVSDAVVDLCDGTVKIETSQFESLNVAIASAIICYTLRK</sequence>
<evidence type="ECO:0000256" key="1">
    <source>
        <dbReference type="ARBA" id="ARBA00007228"/>
    </source>
</evidence>
<dbReference type="STRING" id="1648.A2I91_04065"/>
<evidence type="ECO:0000256" key="3">
    <source>
        <dbReference type="ARBA" id="ARBA00022679"/>
    </source>
</evidence>
<organism evidence="6 7">
    <name type="scientific">Erysipelothrix rhusiopathiae ATCC 19414</name>
    <dbReference type="NCBI Taxonomy" id="525280"/>
    <lineage>
        <taxon>Bacteria</taxon>
        <taxon>Bacillati</taxon>
        <taxon>Bacillota</taxon>
        <taxon>Erysipelotrichia</taxon>
        <taxon>Erysipelotrichales</taxon>
        <taxon>Erysipelotrichaceae</taxon>
        <taxon>Erysipelothrix</taxon>
    </lineage>
</organism>
<comment type="caution">
    <text evidence="6">The sequence shown here is derived from an EMBL/GenBank/DDBJ whole genome shotgun (WGS) entry which is preliminary data.</text>
</comment>
<keyword evidence="2 6" id="KW-0489">Methyltransferase</keyword>
<gene>
    <name evidence="6" type="primary">spoU</name>
    <name evidence="6" type="ORF">HMPREF0357_11305</name>
</gene>
<name>E7FWC8_ERYRH</name>
<feature type="domain" description="MRM3-like substrate binding" evidence="5">
    <location>
        <begin position="8"/>
        <end position="57"/>
    </location>
</feature>
<reference evidence="6" key="1">
    <citation type="submission" date="2011-01" db="EMBL/GenBank/DDBJ databases">
        <authorList>
            <person name="Muzny D."/>
            <person name="Qin X."/>
            <person name="Buhay C."/>
            <person name="Dugan-Rocha S."/>
            <person name="Ding Y."/>
            <person name="Chen G."/>
            <person name="Hawes A."/>
            <person name="Holder M."/>
            <person name="Jhangiani S."/>
            <person name="Johnson A."/>
            <person name="Khan Z."/>
            <person name="Li Z."/>
            <person name="Liu W."/>
            <person name="Liu X."/>
            <person name="Perez L."/>
            <person name="Shen H."/>
            <person name="Wang Q."/>
            <person name="Watt J."/>
            <person name="Xi L."/>
            <person name="Xin Y."/>
            <person name="Zhou J."/>
            <person name="Deng J."/>
            <person name="Jiang H."/>
            <person name="Liu Y."/>
            <person name="Qu J."/>
            <person name="Song X.-Z."/>
            <person name="Zhang L."/>
            <person name="Villasana D."/>
            <person name="Johnson A."/>
            <person name="Liu J."/>
            <person name="Liyanage D."/>
            <person name="Lorensuhewa L."/>
            <person name="Robinson T."/>
            <person name="Song A."/>
            <person name="Song B.-B."/>
            <person name="Dinh H."/>
            <person name="Thornton R."/>
            <person name="Coyle M."/>
            <person name="Francisco L."/>
            <person name="Jackson L."/>
            <person name="Javaid M."/>
            <person name="Korchina V."/>
            <person name="Kovar C."/>
            <person name="Mata R."/>
            <person name="Mathew T."/>
            <person name="Ngo R."/>
            <person name="Nguyen L."/>
            <person name="Nguyen N."/>
            <person name="Okwuonu G."/>
            <person name="Ongeri F."/>
            <person name="Pham C."/>
            <person name="Simmons D."/>
            <person name="Wilczek-Boney K."/>
            <person name="Hale W."/>
            <person name="Jakkamsetti A."/>
            <person name="Pham P."/>
            <person name="Ruth R."/>
            <person name="San Lucas F."/>
            <person name="Warren J."/>
            <person name="Zhang J."/>
            <person name="Zhao Z."/>
            <person name="Zhou C."/>
            <person name="Zhu D."/>
            <person name="Lee S."/>
            <person name="Bess C."/>
            <person name="Blankenburg K."/>
            <person name="Forbes L."/>
            <person name="Fu Q."/>
            <person name="Gubbala S."/>
            <person name="Hirani K."/>
            <person name="Jayaseelan J.C."/>
            <person name="Lara F."/>
            <person name="Munidasa M."/>
            <person name="Palculict T."/>
            <person name="Patil S."/>
            <person name="Pu L.-L."/>
            <person name="Saada N."/>
            <person name="Tang L."/>
            <person name="Weissenberger G."/>
            <person name="Zhu Y."/>
            <person name="Hemphill L."/>
            <person name="Shang Y."/>
            <person name="Youmans B."/>
            <person name="Ayvaz T."/>
            <person name="Ross M."/>
            <person name="Santibanez J."/>
            <person name="Aqrawi P."/>
            <person name="Gross S."/>
            <person name="Joshi V."/>
            <person name="Fowler G."/>
            <person name="Nazareth L."/>
            <person name="Reid J."/>
            <person name="Worley K."/>
            <person name="Petrosino J."/>
            <person name="Highlander S."/>
            <person name="Gibbs R."/>
        </authorList>
    </citation>
    <scope>NUCLEOTIDE SEQUENCE [LARGE SCALE GENOMIC DNA]</scope>
    <source>
        <strain evidence="6">ATCC 19414</strain>
    </source>
</reference>
<dbReference type="EMBL" id="ACLK02000002">
    <property type="protein sequence ID" value="EFY09198.1"/>
    <property type="molecule type" value="Genomic_DNA"/>
</dbReference>
<dbReference type="InterPro" id="IPR053888">
    <property type="entry name" value="MRM3-like_sub_bind"/>
</dbReference>
<dbReference type="GO" id="GO:0006396">
    <property type="term" value="P:RNA processing"/>
    <property type="evidence" value="ECO:0007669"/>
    <property type="project" value="InterPro"/>
</dbReference>
<dbReference type="InterPro" id="IPR029026">
    <property type="entry name" value="tRNA_m1G_MTases_N"/>
</dbReference>
<dbReference type="GO" id="GO:0141100">
    <property type="term" value="F:tRNA (guanine(18)-2'-O)-methyltransferase activity"/>
    <property type="evidence" value="ECO:0007669"/>
    <property type="project" value="UniProtKB-EC"/>
</dbReference>
<keyword evidence="7" id="KW-1185">Reference proteome</keyword>
<evidence type="ECO:0000256" key="2">
    <source>
        <dbReference type="ARBA" id="ARBA00022603"/>
    </source>
</evidence>
<dbReference type="InterPro" id="IPR051259">
    <property type="entry name" value="rRNA_Methyltransferase"/>
</dbReference>
<dbReference type="RefSeq" id="WP_003775376.1">
    <property type="nucleotide sequence ID" value="NZ_ACLK02000002.1"/>
</dbReference>
<dbReference type="GO" id="GO:0003723">
    <property type="term" value="F:RNA binding"/>
    <property type="evidence" value="ECO:0007669"/>
    <property type="project" value="InterPro"/>
</dbReference>
<evidence type="ECO:0000313" key="7">
    <source>
        <dbReference type="Proteomes" id="UP000003028"/>
    </source>
</evidence>
<proteinExistence type="inferred from homology"/>
<dbReference type="Gene3D" id="3.30.1330.30">
    <property type="match status" value="1"/>
</dbReference>
<dbReference type="AlphaFoldDB" id="E7FWC8"/>
<comment type="similarity">
    <text evidence="1">Belongs to the class IV-like SAM-binding methyltransferase superfamily. RNA methyltransferase TrmH family.</text>
</comment>
<dbReference type="PANTHER" id="PTHR43191:SF2">
    <property type="entry name" value="RRNA METHYLTRANSFERASE 3, MITOCHONDRIAL"/>
    <property type="match status" value="1"/>
</dbReference>
<dbReference type="Pfam" id="PF22435">
    <property type="entry name" value="MRM3-like_sub_bind"/>
    <property type="match status" value="1"/>
</dbReference>
<accession>E7FWC8</accession>
<protein>
    <submittedName>
        <fullName evidence="6">RNA methyltransferase, TrmH family</fullName>
        <ecNumber evidence="6">2.1.1.34</ecNumber>
    </submittedName>
</protein>
<dbReference type="InterPro" id="IPR029064">
    <property type="entry name" value="Ribosomal_eL30-like_sf"/>
</dbReference>
<dbReference type="SUPFAM" id="SSF55315">
    <property type="entry name" value="L30e-like"/>
    <property type="match status" value="1"/>
</dbReference>
<evidence type="ECO:0000313" key="6">
    <source>
        <dbReference type="EMBL" id="EFY09198.1"/>
    </source>
</evidence>
<dbReference type="OrthoDB" id="9785673at2"/>
<dbReference type="PANTHER" id="PTHR43191">
    <property type="entry name" value="RRNA METHYLTRANSFERASE 3"/>
    <property type="match status" value="1"/>
</dbReference>
<keyword evidence="3 6" id="KW-0808">Transferase</keyword>
<dbReference type="GeneID" id="41396617"/>
<dbReference type="GO" id="GO:0032259">
    <property type="term" value="P:methylation"/>
    <property type="evidence" value="ECO:0007669"/>
    <property type="project" value="UniProtKB-KW"/>
</dbReference>
<dbReference type="Proteomes" id="UP000003028">
    <property type="component" value="Unassembled WGS sequence"/>
</dbReference>
<dbReference type="InterPro" id="IPR001537">
    <property type="entry name" value="SpoU_MeTrfase"/>
</dbReference>
<feature type="domain" description="tRNA/rRNA methyltransferase SpoU type" evidence="4">
    <location>
        <begin position="94"/>
        <end position="231"/>
    </location>
</feature>